<sequence>MFKSVLKRNRDSGGKGSKKVAGPWRDSSGLGLIYQPHCQEKRPSTHSAFIGAQRQCLDGGSTKLQDVGGAYPYSPVYMYCQSQTRGTSISVPTSPQLSRPNYILAPCSNQKSP</sequence>
<evidence type="ECO:0000313" key="2">
    <source>
        <dbReference type="EMBL" id="KAG9340887.1"/>
    </source>
</evidence>
<gene>
    <name evidence="2" type="ORF">JZ751_020080</name>
</gene>
<keyword evidence="3" id="KW-1185">Reference proteome</keyword>
<evidence type="ECO:0000256" key="1">
    <source>
        <dbReference type="SAM" id="MobiDB-lite"/>
    </source>
</evidence>
<organism evidence="2 3">
    <name type="scientific">Albula glossodonta</name>
    <name type="common">roundjaw bonefish</name>
    <dbReference type="NCBI Taxonomy" id="121402"/>
    <lineage>
        <taxon>Eukaryota</taxon>
        <taxon>Metazoa</taxon>
        <taxon>Chordata</taxon>
        <taxon>Craniata</taxon>
        <taxon>Vertebrata</taxon>
        <taxon>Euteleostomi</taxon>
        <taxon>Actinopterygii</taxon>
        <taxon>Neopterygii</taxon>
        <taxon>Teleostei</taxon>
        <taxon>Albuliformes</taxon>
        <taxon>Albulidae</taxon>
        <taxon>Albula</taxon>
    </lineage>
</organism>
<evidence type="ECO:0000313" key="3">
    <source>
        <dbReference type="Proteomes" id="UP000824540"/>
    </source>
</evidence>
<reference evidence="2" key="1">
    <citation type="thesis" date="2021" institute="BYU ScholarsArchive" country="Provo, UT, USA">
        <title>Applications of and Algorithms for Genome Assembly and Genomic Analyses with an Emphasis on Marine Teleosts.</title>
        <authorList>
            <person name="Pickett B.D."/>
        </authorList>
    </citation>
    <scope>NUCLEOTIDE SEQUENCE</scope>
    <source>
        <strain evidence="2">HI-2016</strain>
    </source>
</reference>
<name>A0A8T2NWV6_9TELE</name>
<dbReference type="EMBL" id="JAFBMS010000039">
    <property type="protein sequence ID" value="KAG9340887.1"/>
    <property type="molecule type" value="Genomic_DNA"/>
</dbReference>
<proteinExistence type="predicted"/>
<dbReference type="Proteomes" id="UP000824540">
    <property type="component" value="Unassembled WGS sequence"/>
</dbReference>
<dbReference type="AlphaFoldDB" id="A0A8T2NWV6"/>
<feature type="non-terminal residue" evidence="2">
    <location>
        <position position="1"/>
    </location>
</feature>
<protein>
    <submittedName>
        <fullName evidence="2">Uncharacterized protein</fullName>
    </submittedName>
</protein>
<comment type="caution">
    <text evidence="2">The sequence shown here is derived from an EMBL/GenBank/DDBJ whole genome shotgun (WGS) entry which is preliminary data.</text>
</comment>
<feature type="region of interest" description="Disordered" evidence="1">
    <location>
        <begin position="1"/>
        <end position="29"/>
    </location>
</feature>
<accession>A0A8T2NWV6</accession>